<proteinExistence type="predicted"/>
<dbReference type="Proteomes" id="UP001580346">
    <property type="component" value="Unassembled WGS sequence"/>
</dbReference>
<keyword evidence="1 2" id="KW-0238">DNA-binding</keyword>
<evidence type="ECO:0000313" key="5">
    <source>
        <dbReference type="Proteomes" id="UP001580346"/>
    </source>
</evidence>
<gene>
    <name evidence="4" type="ORF">ACE41H_02700</name>
</gene>
<dbReference type="InterPro" id="IPR050624">
    <property type="entry name" value="HTH-type_Tx_Regulator"/>
</dbReference>
<dbReference type="InterPro" id="IPR009057">
    <property type="entry name" value="Homeodomain-like_sf"/>
</dbReference>
<keyword evidence="5" id="KW-1185">Reference proteome</keyword>
<dbReference type="PANTHER" id="PTHR43479">
    <property type="entry name" value="ACREF/ENVCD OPERON REPRESSOR-RELATED"/>
    <property type="match status" value="1"/>
</dbReference>
<feature type="domain" description="HTH tetR-type" evidence="3">
    <location>
        <begin position="3"/>
        <end position="63"/>
    </location>
</feature>
<dbReference type="PANTHER" id="PTHR43479:SF11">
    <property type="entry name" value="ACREF_ENVCD OPERON REPRESSOR-RELATED"/>
    <property type="match status" value="1"/>
</dbReference>
<evidence type="ECO:0000256" key="1">
    <source>
        <dbReference type="ARBA" id="ARBA00023125"/>
    </source>
</evidence>
<evidence type="ECO:0000313" key="4">
    <source>
        <dbReference type="EMBL" id="MFB5265698.1"/>
    </source>
</evidence>
<dbReference type="Pfam" id="PF00440">
    <property type="entry name" value="TetR_N"/>
    <property type="match status" value="1"/>
</dbReference>
<dbReference type="PROSITE" id="PS50977">
    <property type="entry name" value="HTH_TETR_2"/>
    <property type="match status" value="1"/>
</dbReference>
<evidence type="ECO:0000256" key="2">
    <source>
        <dbReference type="PROSITE-ProRule" id="PRU00335"/>
    </source>
</evidence>
<comment type="caution">
    <text evidence="4">The sequence shown here is derived from an EMBL/GenBank/DDBJ whole genome shotgun (WGS) entry which is preliminary data.</text>
</comment>
<reference evidence="4 5" key="1">
    <citation type="submission" date="2024-09" db="EMBL/GenBank/DDBJ databases">
        <title>Paenibacillus zeirhizospherea sp. nov., isolated from surface of the maize (Zea mays) roots in a horticulture field, Hungary.</title>
        <authorList>
            <person name="Marton D."/>
            <person name="Farkas M."/>
            <person name="Bedics A."/>
            <person name="Toth E."/>
            <person name="Tancsics A."/>
            <person name="Boka K."/>
            <person name="Maroti G."/>
            <person name="Kriszt B."/>
            <person name="Cserhati M."/>
        </authorList>
    </citation>
    <scope>NUCLEOTIDE SEQUENCE [LARGE SCALE GENOMIC DNA]</scope>
    <source>
        <strain evidence="4 5">KCTC 33519</strain>
    </source>
</reference>
<dbReference type="SUPFAM" id="SSF46689">
    <property type="entry name" value="Homeodomain-like"/>
    <property type="match status" value="1"/>
</dbReference>
<dbReference type="PRINTS" id="PR00455">
    <property type="entry name" value="HTHTETR"/>
</dbReference>
<dbReference type="Gene3D" id="1.10.357.10">
    <property type="entry name" value="Tetracycline Repressor, domain 2"/>
    <property type="match status" value="1"/>
</dbReference>
<organism evidence="4 5">
    <name type="scientific">Paenibacillus enshidis</name>
    <dbReference type="NCBI Taxonomy" id="1458439"/>
    <lineage>
        <taxon>Bacteria</taxon>
        <taxon>Bacillati</taxon>
        <taxon>Bacillota</taxon>
        <taxon>Bacilli</taxon>
        <taxon>Bacillales</taxon>
        <taxon>Paenibacillaceae</taxon>
        <taxon>Paenibacillus</taxon>
    </lineage>
</organism>
<dbReference type="InterPro" id="IPR001647">
    <property type="entry name" value="HTH_TetR"/>
</dbReference>
<feature type="DNA-binding region" description="H-T-H motif" evidence="2">
    <location>
        <begin position="26"/>
        <end position="45"/>
    </location>
</feature>
<dbReference type="EMBL" id="JBHHMI010000002">
    <property type="protein sequence ID" value="MFB5265698.1"/>
    <property type="molecule type" value="Genomic_DNA"/>
</dbReference>
<name>A0ABV5AND3_9BACL</name>
<sequence length="290" mass="34011">MKKITSEEIIQAALSLFSEKGYEATSVDEIARQSGMVKASFYKYFRSKEELLQGTIAFVQEDMEKELEKVYLNSRLSPREKLTQFYMIVLERVYQSKMHLLFFSVPLLGSTDEKIAQAVDSLENSLSNRILDLMMNLYGEEWSDYYYDIIFVIKSMIISYVRMSGQEFRASEHQLLADFVMSITDILMQEMTNSDHHHEIMWKPSTEEQGKPWSKWQQVDSILHRMHTIIEKLNLQDADKIDYFSILEKLQSELAETLHETAHVKALLLFLEQVAELREYCQELKIVLNS</sequence>
<dbReference type="RefSeq" id="WP_375353209.1">
    <property type="nucleotide sequence ID" value="NZ_JBHHMI010000002.1"/>
</dbReference>
<evidence type="ECO:0000259" key="3">
    <source>
        <dbReference type="PROSITE" id="PS50977"/>
    </source>
</evidence>
<protein>
    <submittedName>
        <fullName evidence="4">TetR/AcrR family transcriptional regulator</fullName>
    </submittedName>
</protein>
<accession>A0ABV5AND3</accession>